<name>A0A4Z1EU92_9HELO</name>
<protein>
    <submittedName>
        <fullName evidence="1">Uncharacterized protein</fullName>
    </submittedName>
</protein>
<dbReference type="AlphaFoldDB" id="A0A4Z1EU92"/>
<gene>
    <name evidence="1" type="ORF">BTUL_0054g00640</name>
</gene>
<evidence type="ECO:0000313" key="1">
    <source>
        <dbReference type="EMBL" id="TGO14392.1"/>
    </source>
</evidence>
<dbReference type="Proteomes" id="UP000297777">
    <property type="component" value="Unassembled WGS sequence"/>
</dbReference>
<dbReference type="EMBL" id="PQXH01000054">
    <property type="protein sequence ID" value="TGO14392.1"/>
    <property type="molecule type" value="Genomic_DNA"/>
</dbReference>
<dbReference type="OrthoDB" id="3540360at2759"/>
<comment type="caution">
    <text evidence="1">The sequence shown here is derived from an EMBL/GenBank/DDBJ whole genome shotgun (WGS) entry which is preliminary data.</text>
</comment>
<accession>A0A4Z1EU92</accession>
<reference evidence="1 2" key="1">
    <citation type="submission" date="2017-12" db="EMBL/GenBank/DDBJ databases">
        <title>Comparative genomics of Botrytis spp.</title>
        <authorList>
            <person name="Valero-Jimenez C.A."/>
            <person name="Tapia P."/>
            <person name="Veloso J."/>
            <person name="Silva-Moreno E."/>
            <person name="Staats M."/>
            <person name="Valdes J.H."/>
            <person name="Van Kan J.A.L."/>
        </authorList>
    </citation>
    <scope>NUCLEOTIDE SEQUENCE [LARGE SCALE GENOMIC DNA]</scope>
    <source>
        <strain evidence="1 2">Bt9001</strain>
    </source>
</reference>
<sequence length="271" mass="31070">MAFVPPPLIAHDRDFCATGDYINSLRDQEGHPIVWKEPELVSTGQKVKPYIVYRPVSEFLAANQLPKVAGQQKRLKVKEEYSSDLPPVIISPVKSVYLLQRAIEPDEFVRIQPAYLTRYSGTSHGRTHYRRAVNAYVSNLERKILQRMRNVTSSMIAEAICTDEFQEILTTSSITRTASLWTAIHFGFVIDNNFRPSAQEEQARKDVRQIIKWGFGFAAADYFKLCIQRIGIPVYSSDDEGSDNETLDTNTLVDEENMRWEDHDAVHYDHD</sequence>
<keyword evidence="2" id="KW-1185">Reference proteome</keyword>
<proteinExistence type="predicted"/>
<organism evidence="1 2">
    <name type="scientific">Botrytis tulipae</name>
    <dbReference type="NCBI Taxonomy" id="87230"/>
    <lineage>
        <taxon>Eukaryota</taxon>
        <taxon>Fungi</taxon>
        <taxon>Dikarya</taxon>
        <taxon>Ascomycota</taxon>
        <taxon>Pezizomycotina</taxon>
        <taxon>Leotiomycetes</taxon>
        <taxon>Helotiales</taxon>
        <taxon>Sclerotiniaceae</taxon>
        <taxon>Botrytis</taxon>
    </lineage>
</organism>
<evidence type="ECO:0000313" key="2">
    <source>
        <dbReference type="Proteomes" id="UP000297777"/>
    </source>
</evidence>